<dbReference type="Pfam" id="PF11901">
    <property type="entry name" value="DM9"/>
    <property type="match status" value="4"/>
</dbReference>
<comment type="caution">
    <text evidence="1">The sequence shown here is derived from an EMBL/GenBank/DDBJ whole genome shotgun (WGS) entry which is preliminary data.</text>
</comment>
<reference evidence="1 2" key="1">
    <citation type="submission" date="2016-08" db="EMBL/GenBank/DDBJ databases">
        <title>A Parts List for Fungal Cellulosomes Revealed by Comparative Genomics.</title>
        <authorList>
            <consortium name="DOE Joint Genome Institute"/>
            <person name="Haitjema C.H."/>
            <person name="Gilmore S.P."/>
            <person name="Henske J.K."/>
            <person name="Solomon K.V."/>
            <person name="De Groot R."/>
            <person name="Kuo A."/>
            <person name="Mondo S.J."/>
            <person name="Salamov A.A."/>
            <person name="Labutti K."/>
            <person name="Zhao Z."/>
            <person name="Chiniquy J."/>
            <person name="Barry K."/>
            <person name="Brewer H.M."/>
            <person name="Purvine S.O."/>
            <person name="Wright A.T."/>
            <person name="Boxma B."/>
            <person name="Van Alen T."/>
            <person name="Hackstein J.H."/>
            <person name="Baker S.E."/>
            <person name="Grigoriev I.V."/>
            <person name="O'Malley M.A."/>
        </authorList>
    </citation>
    <scope>NUCLEOTIDE SEQUENCE [LARGE SCALE GENOMIC DNA]</scope>
    <source>
        <strain evidence="1 2">G1</strain>
    </source>
</reference>
<dbReference type="Proteomes" id="UP000193920">
    <property type="component" value="Unassembled WGS sequence"/>
</dbReference>
<protein>
    <submittedName>
        <fullName evidence="1">Uncharacterized protein</fullName>
    </submittedName>
</protein>
<name>A0A1Y2B5S3_9FUNG</name>
<accession>A0A1Y2B5S3</accession>
<gene>
    <name evidence="1" type="ORF">LY90DRAFT_705501</name>
</gene>
<keyword evidence="2" id="KW-1185">Reference proteome</keyword>
<dbReference type="STRING" id="1754190.A0A1Y2B5S3"/>
<dbReference type="AlphaFoldDB" id="A0A1Y2B5S3"/>
<proteinExistence type="predicted"/>
<dbReference type="SMART" id="SM00696">
    <property type="entry name" value="DM9"/>
    <property type="match status" value="4"/>
</dbReference>
<dbReference type="OrthoDB" id="2148895at2759"/>
<organism evidence="1 2">
    <name type="scientific">Neocallimastix californiae</name>
    <dbReference type="NCBI Taxonomy" id="1754190"/>
    <lineage>
        <taxon>Eukaryota</taxon>
        <taxon>Fungi</taxon>
        <taxon>Fungi incertae sedis</taxon>
        <taxon>Chytridiomycota</taxon>
        <taxon>Chytridiomycota incertae sedis</taxon>
        <taxon>Neocallimastigomycetes</taxon>
        <taxon>Neocallimastigales</taxon>
        <taxon>Neocallimastigaceae</taxon>
        <taxon>Neocallimastix</taxon>
    </lineage>
</organism>
<dbReference type="EMBL" id="MCOG01000177">
    <property type="protein sequence ID" value="ORY29837.1"/>
    <property type="molecule type" value="Genomic_DNA"/>
</dbReference>
<sequence length="763" mass="86805">MNTNDYFSGGSGVAVFNFGLDRIGVYLMLHILGHQEFRYLSPIGRNEDTNTLNRNIKYGILGDDAVFRVYNTDDKEIYKLGEESSVRGQSTMTFEFTDAYRNDDEYTVLNFPLTYGIVITNASGEKFYYPPRKTDTTEPVPSTVNDGWIKWDGSVPENAVSIKNSNGKKFIVGRTDYDEGIHCGYVDVDSKQLIISYGGSELIYDDNFEILTGSSYRFEWKKIDMDNKSEYADQIVIGGNENDGVKLGVAKCKYNDNYYFGKVNLDQLQYCNFGINNTEVECLDFEVLIYSDEPVEPEPLPSTVSGRWIKWDGSVPENAISIKNSNGKKFIVGRTTYKEGIHCGYVDVDSKQLTISYGGRELIYGDNFEILTGSSNHFEWKKINMDNRSEYADQIIIGGNESNGVKLGVAKCKYNDNYYFGKVNLNQLHHGNFGINHKEVECLDFEVLIYSDEPVEPEPLPSTVSEGWIKWNGSVPENAVSIKNSNGKTFIVGRTSYNEGIHCGYVDVDSKQLIISYGGKELIYDDNFEILTGFSNRFEWKKININNKSAYADQIVIGGNESNGVKLGVAKCKYNDNYYFGKVNLNLLHHGNFGINHKEIDCTNFEVLIYYDEPEDDEWKRWNGTLPEDAVSLKNSDGKTLAVGRTKYSRGIHCGYIDVDSKQLTISYDGKELIFDENFEILTDAYHRFEWKKINMENKSKYANRIVIGGHESYGVELGVAKCKYKNKYYFGKVNLDYLLFGNFGINHEEIECPDFEVLIYSK</sequence>
<dbReference type="PANTHER" id="PTHR31649:SF1">
    <property type="entry name" value="FARNESOIC ACID O-METHYL TRANSFERASE DOMAIN-CONTAINING PROTEIN"/>
    <property type="match status" value="1"/>
</dbReference>
<dbReference type="PANTHER" id="PTHR31649">
    <property type="entry name" value="AGAP009604-PA"/>
    <property type="match status" value="1"/>
</dbReference>
<evidence type="ECO:0000313" key="2">
    <source>
        <dbReference type="Proteomes" id="UP000193920"/>
    </source>
</evidence>
<evidence type="ECO:0000313" key="1">
    <source>
        <dbReference type="EMBL" id="ORY29837.1"/>
    </source>
</evidence>
<dbReference type="InterPro" id="IPR006616">
    <property type="entry name" value="DM9_repeat"/>
</dbReference>